<dbReference type="EMBL" id="MUBK01000048">
    <property type="protein sequence ID" value="OTA16045.1"/>
    <property type="molecule type" value="Genomic_DNA"/>
</dbReference>
<reference evidence="1 2" key="1">
    <citation type="submission" date="2017-01" db="EMBL/GenBank/DDBJ databases">
        <title>Deconstructing symbiosis and pathogenesis requirements using a combined genomic-metabolomic approach.</title>
        <authorList>
            <person name="Tobias N.J."/>
            <person name="Wolff H."/>
            <person name="Djahanschiri B."/>
            <person name="Ebersberger I."/>
            <person name="Bode H.B."/>
        </authorList>
    </citation>
    <scope>NUCLEOTIDE SEQUENCE [LARGE SCALE GENOMIC DNA]</scope>
    <source>
        <strain evidence="1 2">DSM 4764</strain>
    </source>
</reference>
<protein>
    <submittedName>
        <fullName evidence="1">Uncharacterized protein</fullName>
    </submittedName>
</protein>
<dbReference type="AlphaFoldDB" id="A0A1Y2SDJ6"/>
<keyword evidence="2" id="KW-1185">Reference proteome</keyword>
<comment type="caution">
    <text evidence="1">The sequence shown here is derived from an EMBL/GenBank/DDBJ whole genome shotgun (WGS) entry which is preliminary data.</text>
</comment>
<proteinExistence type="predicted"/>
<name>A0A1Y2SDJ6_9GAMM</name>
<dbReference type="STRING" id="40578.Xbed_03517"/>
<dbReference type="RefSeq" id="WP_086114111.1">
    <property type="nucleotide sequence ID" value="NZ_CAWNHF010000154.1"/>
</dbReference>
<evidence type="ECO:0000313" key="1">
    <source>
        <dbReference type="EMBL" id="OTA16045.1"/>
    </source>
</evidence>
<sequence length="70" mass="7783">MNYSEGKEIALAYQKLESAENAEQVLAMAYQIASNSSMPDSVRELFTQLMKSFSEHRSELGGAAINILLR</sequence>
<gene>
    <name evidence="1" type="ORF">Xbed_03517</name>
</gene>
<accession>A0A1Y2SDJ6</accession>
<organism evidence="1 2">
    <name type="scientific">Xenorhabdus beddingii</name>
    <dbReference type="NCBI Taxonomy" id="40578"/>
    <lineage>
        <taxon>Bacteria</taxon>
        <taxon>Pseudomonadati</taxon>
        <taxon>Pseudomonadota</taxon>
        <taxon>Gammaproteobacteria</taxon>
        <taxon>Enterobacterales</taxon>
        <taxon>Morganellaceae</taxon>
        <taxon>Xenorhabdus</taxon>
    </lineage>
</organism>
<evidence type="ECO:0000313" key="2">
    <source>
        <dbReference type="Proteomes" id="UP000194204"/>
    </source>
</evidence>
<dbReference type="Proteomes" id="UP000194204">
    <property type="component" value="Unassembled WGS sequence"/>
</dbReference>